<reference evidence="1 2" key="1">
    <citation type="submission" date="2019-05" db="EMBL/GenBank/DDBJ databases">
        <title>Another draft genome of Portunus trituberculatus and its Hox gene families provides insights of decapod evolution.</title>
        <authorList>
            <person name="Jeong J.-H."/>
            <person name="Song I."/>
            <person name="Kim S."/>
            <person name="Choi T."/>
            <person name="Kim D."/>
            <person name="Ryu S."/>
            <person name="Kim W."/>
        </authorList>
    </citation>
    <scope>NUCLEOTIDE SEQUENCE [LARGE SCALE GENOMIC DNA]</scope>
    <source>
        <tissue evidence="1">Muscle</tissue>
    </source>
</reference>
<sequence length="39" mass="4588">MNLGIEFNHRRPSPALPLLLLLLLLRVLTRWRNLRGIPN</sequence>
<name>A0A5B7K578_PORTR</name>
<evidence type="ECO:0000313" key="1">
    <source>
        <dbReference type="EMBL" id="MPD05492.1"/>
    </source>
</evidence>
<dbReference type="AlphaFoldDB" id="A0A5B7K578"/>
<dbReference type="Proteomes" id="UP000324222">
    <property type="component" value="Unassembled WGS sequence"/>
</dbReference>
<protein>
    <submittedName>
        <fullName evidence="1">Uncharacterized protein</fullName>
    </submittedName>
</protein>
<keyword evidence="2" id="KW-1185">Reference proteome</keyword>
<proteinExistence type="predicted"/>
<accession>A0A5B7K578</accession>
<dbReference type="EMBL" id="VSRR010146265">
    <property type="protein sequence ID" value="MPD05492.1"/>
    <property type="molecule type" value="Genomic_DNA"/>
</dbReference>
<gene>
    <name evidence="1" type="ORF">E2C01_101239</name>
</gene>
<comment type="caution">
    <text evidence="1">The sequence shown here is derived from an EMBL/GenBank/DDBJ whole genome shotgun (WGS) entry which is preliminary data.</text>
</comment>
<evidence type="ECO:0000313" key="2">
    <source>
        <dbReference type="Proteomes" id="UP000324222"/>
    </source>
</evidence>
<organism evidence="1 2">
    <name type="scientific">Portunus trituberculatus</name>
    <name type="common">Swimming crab</name>
    <name type="synonym">Neptunus trituberculatus</name>
    <dbReference type="NCBI Taxonomy" id="210409"/>
    <lineage>
        <taxon>Eukaryota</taxon>
        <taxon>Metazoa</taxon>
        <taxon>Ecdysozoa</taxon>
        <taxon>Arthropoda</taxon>
        <taxon>Crustacea</taxon>
        <taxon>Multicrustacea</taxon>
        <taxon>Malacostraca</taxon>
        <taxon>Eumalacostraca</taxon>
        <taxon>Eucarida</taxon>
        <taxon>Decapoda</taxon>
        <taxon>Pleocyemata</taxon>
        <taxon>Brachyura</taxon>
        <taxon>Eubrachyura</taxon>
        <taxon>Portunoidea</taxon>
        <taxon>Portunidae</taxon>
        <taxon>Portuninae</taxon>
        <taxon>Portunus</taxon>
    </lineage>
</organism>